<dbReference type="AlphaFoldDB" id="A0A0C9T2K5"/>
<keyword evidence="2" id="KW-1185">Reference proteome</keyword>
<gene>
    <name evidence="1" type="ORF">M422DRAFT_56983</name>
</gene>
<evidence type="ECO:0000313" key="2">
    <source>
        <dbReference type="Proteomes" id="UP000054279"/>
    </source>
</evidence>
<protein>
    <submittedName>
        <fullName evidence="1">Unplaced genomic scaffold SPHSTscaffold_765, whole genome shotgun sequence</fullName>
    </submittedName>
</protein>
<name>A0A0C9T2K5_SPHS4</name>
<evidence type="ECO:0000313" key="1">
    <source>
        <dbReference type="EMBL" id="KIJ23013.1"/>
    </source>
</evidence>
<proteinExistence type="predicted"/>
<reference evidence="1 2" key="1">
    <citation type="submission" date="2014-06" db="EMBL/GenBank/DDBJ databases">
        <title>Evolutionary Origins and Diversification of the Mycorrhizal Mutualists.</title>
        <authorList>
            <consortium name="DOE Joint Genome Institute"/>
            <consortium name="Mycorrhizal Genomics Consortium"/>
            <person name="Kohler A."/>
            <person name="Kuo A."/>
            <person name="Nagy L.G."/>
            <person name="Floudas D."/>
            <person name="Copeland A."/>
            <person name="Barry K.W."/>
            <person name="Cichocki N."/>
            <person name="Veneault-Fourrey C."/>
            <person name="LaButti K."/>
            <person name="Lindquist E.A."/>
            <person name="Lipzen A."/>
            <person name="Lundell T."/>
            <person name="Morin E."/>
            <person name="Murat C."/>
            <person name="Riley R."/>
            <person name="Ohm R."/>
            <person name="Sun H."/>
            <person name="Tunlid A."/>
            <person name="Henrissat B."/>
            <person name="Grigoriev I.V."/>
            <person name="Hibbett D.S."/>
            <person name="Martin F."/>
        </authorList>
    </citation>
    <scope>NUCLEOTIDE SEQUENCE [LARGE SCALE GENOMIC DNA]</scope>
    <source>
        <strain evidence="1 2">SS14</strain>
    </source>
</reference>
<dbReference type="EMBL" id="KN837840">
    <property type="protein sequence ID" value="KIJ23013.1"/>
    <property type="molecule type" value="Genomic_DNA"/>
</dbReference>
<accession>A0A0C9T2K5</accession>
<dbReference type="HOGENOM" id="CLU_2051174_0_0_1"/>
<sequence>MAPLLNLQKASKELNQYVKKRKGKPLADPRPSISVKLLNGHKVIWLEHILNIVHTDGDVHASTLVAVTQGSRPRYETYQEEVVLNSALDNLDGGSCTEMFSEAQDERDEEPVPVSYWVDK</sequence>
<organism evidence="1 2">
    <name type="scientific">Sphaerobolus stellatus (strain SS14)</name>
    <dbReference type="NCBI Taxonomy" id="990650"/>
    <lineage>
        <taxon>Eukaryota</taxon>
        <taxon>Fungi</taxon>
        <taxon>Dikarya</taxon>
        <taxon>Basidiomycota</taxon>
        <taxon>Agaricomycotina</taxon>
        <taxon>Agaricomycetes</taxon>
        <taxon>Phallomycetidae</taxon>
        <taxon>Geastrales</taxon>
        <taxon>Sphaerobolaceae</taxon>
        <taxon>Sphaerobolus</taxon>
    </lineage>
</organism>
<dbReference type="Proteomes" id="UP000054279">
    <property type="component" value="Unassembled WGS sequence"/>
</dbReference>